<proteinExistence type="predicted"/>
<organism evidence="1">
    <name type="scientific">Anguilla anguilla</name>
    <name type="common">European freshwater eel</name>
    <name type="synonym">Muraena anguilla</name>
    <dbReference type="NCBI Taxonomy" id="7936"/>
    <lineage>
        <taxon>Eukaryota</taxon>
        <taxon>Metazoa</taxon>
        <taxon>Chordata</taxon>
        <taxon>Craniata</taxon>
        <taxon>Vertebrata</taxon>
        <taxon>Euteleostomi</taxon>
        <taxon>Actinopterygii</taxon>
        <taxon>Neopterygii</taxon>
        <taxon>Teleostei</taxon>
        <taxon>Anguilliformes</taxon>
        <taxon>Anguillidae</taxon>
        <taxon>Anguilla</taxon>
    </lineage>
</organism>
<reference evidence="1" key="1">
    <citation type="submission" date="2014-11" db="EMBL/GenBank/DDBJ databases">
        <authorList>
            <person name="Amaro Gonzalez C."/>
        </authorList>
    </citation>
    <scope>NUCLEOTIDE SEQUENCE</scope>
</reference>
<dbReference type="EMBL" id="GBXM01072017">
    <property type="protein sequence ID" value="JAH36560.1"/>
    <property type="molecule type" value="Transcribed_RNA"/>
</dbReference>
<protein>
    <submittedName>
        <fullName evidence="1">Uncharacterized protein</fullName>
    </submittedName>
</protein>
<sequence length="83" mass="9969">MLFLISTCDRKNEEMYLLYICHQHWGRLLVFRGCECSFVSSLQKKKQRIIMTTLKLYLKYKLVGDLVYDYHTSVDYSVFCIDI</sequence>
<evidence type="ECO:0000313" key="1">
    <source>
        <dbReference type="EMBL" id="JAH36560.1"/>
    </source>
</evidence>
<name>A0A0E9S7B6_ANGAN</name>
<accession>A0A0E9S7B6</accession>
<dbReference type="AlphaFoldDB" id="A0A0E9S7B6"/>
<reference evidence="1" key="2">
    <citation type="journal article" date="2015" name="Fish Shellfish Immunol.">
        <title>Early steps in the European eel (Anguilla anguilla)-Vibrio vulnificus interaction in the gills: Role of the RtxA13 toxin.</title>
        <authorList>
            <person name="Callol A."/>
            <person name="Pajuelo D."/>
            <person name="Ebbesson L."/>
            <person name="Teles M."/>
            <person name="MacKenzie S."/>
            <person name="Amaro C."/>
        </authorList>
    </citation>
    <scope>NUCLEOTIDE SEQUENCE</scope>
</reference>